<dbReference type="AlphaFoldDB" id="A0A1D3TSB4"/>
<dbReference type="Proteomes" id="UP000199315">
    <property type="component" value="Unassembled WGS sequence"/>
</dbReference>
<name>A0A1D3TSB4_9FIRM</name>
<accession>A0A1D3TSB4</accession>
<proteinExistence type="predicted"/>
<sequence>MIGIIVIAIIIIIPLFSCAKSAGIADQRLEEFHDALIFKMEDSAYEGQGEI</sequence>
<protein>
    <submittedName>
        <fullName evidence="1">Uncharacterized protein</fullName>
    </submittedName>
</protein>
<evidence type="ECO:0000313" key="2">
    <source>
        <dbReference type="Proteomes" id="UP000199315"/>
    </source>
</evidence>
<evidence type="ECO:0000313" key="1">
    <source>
        <dbReference type="EMBL" id="SCP96757.1"/>
    </source>
</evidence>
<gene>
    <name evidence="1" type="ORF">SAMN05421730_100651</name>
</gene>
<dbReference type="RefSeq" id="WP_169823621.1">
    <property type="nucleotide sequence ID" value="NZ_FMKA01000006.1"/>
</dbReference>
<dbReference type="EMBL" id="FMKA01000006">
    <property type="protein sequence ID" value="SCP96757.1"/>
    <property type="molecule type" value="Genomic_DNA"/>
</dbReference>
<dbReference type="STRING" id="1619234.SAMN05421730_100651"/>
<keyword evidence="2" id="KW-1185">Reference proteome</keyword>
<organism evidence="1 2">
    <name type="scientific">Anaerobium acetethylicum</name>
    <dbReference type="NCBI Taxonomy" id="1619234"/>
    <lineage>
        <taxon>Bacteria</taxon>
        <taxon>Bacillati</taxon>
        <taxon>Bacillota</taxon>
        <taxon>Clostridia</taxon>
        <taxon>Lachnospirales</taxon>
        <taxon>Lachnospiraceae</taxon>
        <taxon>Anaerobium</taxon>
    </lineage>
</organism>
<reference evidence="1 2" key="1">
    <citation type="submission" date="2016-09" db="EMBL/GenBank/DDBJ databases">
        <authorList>
            <person name="Capua I."/>
            <person name="De Benedictis P."/>
            <person name="Joannis T."/>
            <person name="Lombin L.H."/>
            <person name="Cattoli G."/>
        </authorList>
    </citation>
    <scope>NUCLEOTIDE SEQUENCE [LARGE SCALE GENOMIC DNA]</scope>
    <source>
        <strain evidence="1 2">GluBS11</strain>
    </source>
</reference>